<dbReference type="InterPro" id="IPR048342">
    <property type="entry name" value="DUF1285_C"/>
</dbReference>
<feature type="domain" description="DUF1285" evidence="1">
    <location>
        <begin position="25"/>
        <end position="86"/>
    </location>
</feature>
<dbReference type="EMBL" id="JAGTUF010000003">
    <property type="protein sequence ID" value="MBR9971240.1"/>
    <property type="molecule type" value="Genomic_DNA"/>
</dbReference>
<organism evidence="3 4">
    <name type="scientific">Magnetospirillum sulfuroxidans</name>
    <dbReference type="NCBI Taxonomy" id="611300"/>
    <lineage>
        <taxon>Bacteria</taxon>
        <taxon>Pseudomonadati</taxon>
        <taxon>Pseudomonadota</taxon>
        <taxon>Alphaproteobacteria</taxon>
        <taxon>Rhodospirillales</taxon>
        <taxon>Rhodospirillaceae</taxon>
        <taxon>Magnetospirillum</taxon>
    </lineage>
</organism>
<dbReference type="InterPro" id="IPR048341">
    <property type="entry name" value="DUF1285_N"/>
</dbReference>
<dbReference type="InterPro" id="IPR010707">
    <property type="entry name" value="DUF1285"/>
</dbReference>
<dbReference type="Gene3D" id="3.10.540.10">
    <property type="entry name" value="duf1285 like domain"/>
    <property type="match status" value="1"/>
</dbReference>
<evidence type="ECO:0000259" key="1">
    <source>
        <dbReference type="Pfam" id="PF06938"/>
    </source>
</evidence>
<keyword evidence="4" id="KW-1185">Reference proteome</keyword>
<evidence type="ECO:0000259" key="2">
    <source>
        <dbReference type="Pfam" id="PF21028"/>
    </source>
</evidence>
<accession>A0ABS5IA04</accession>
<comment type="caution">
    <text evidence="3">The sequence shown here is derived from an EMBL/GenBank/DDBJ whole genome shotgun (WGS) entry which is preliminary data.</text>
</comment>
<protein>
    <submittedName>
        <fullName evidence="3">DUF1285 domain-containing protein</fullName>
    </submittedName>
</protein>
<sequence>MKWAKAQEVAYLVNPPANRPPRPPEPDNCGDLGIRIDRNGRWFYHGSAINRKEMVCLFASVMHRDENGAYWLVTPEERGTIVVDDVPFLAVEMFTCQCGRDLVISFRTNVDELVTVDQAHPLRVDECPETGEPLPYVMVRDGLEARLSRSVYYELVALGFEEIVNGERLYGLWSSGTFFPLGRLGDLD</sequence>
<dbReference type="Gene3D" id="2.30.270.10">
    <property type="entry name" value="duf1285 protein"/>
    <property type="match status" value="1"/>
</dbReference>
<reference evidence="3 4" key="1">
    <citation type="submission" date="2021-04" db="EMBL/GenBank/DDBJ databases">
        <title>Magnetospirillum sulfuroxidans sp. nov., a facultative chemolithoautotrophic sulfur-oxidizing alphaproteobacterium isolated from freshwater sediment and proposals for Paramagetospirillum gen. nov., and Magnetospirillaceae fam. nov.</title>
        <authorList>
            <person name="Koziaeva V."/>
            <person name="Geelhoed J.S."/>
            <person name="Sorokin D.Y."/>
            <person name="Grouzdev D.S."/>
        </authorList>
    </citation>
    <scope>NUCLEOTIDE SEQUENCE [LARGE SCALE GENOMIC DNA]</scope>
    <source>
        <strain evidence="3 4">J10</strain>
    </source>
</reference>
<proteinExistence type="predicted"/>
<gene>
    <name evidence="3" type="ORF">KEC16_05900</name>
</gene>
<feature type="domain" description="DUF1285" evidence="2">
    <location>
        <begin position="87"/>
        <end position="181"/>
    </location>
</feature>
<dbReference type="Pfam" id="PF21028">
    <property type="entry name" value="DUF1285_C"/>
    <property type="match status" value="1"/>
</dbReference>
<dbReference type="PIRSF" id="PIRSF029557">
    <property type="entry name" value="UCP029557"/>
    <property type="match status" value="1"/>
</dbReference>
<dbReference type="Proteomes" id="UP000680714">
    <property type="component" value="Unassembled WGS sequence"/>
</dbReference>
<evidence type="ECO:0000313" key="4">
    <source>
        <dbReference type="Proteomes" id="UP000680714"/>
    </source>
</evidence>
<evidence type="ECO:0000313" key="3">
    <source>
        <dbReference type="EMBL" id="MBR9971240.1"/>
    </source>
</evidence>
<name>A0ABS5IA04_9PROT</name>
<dbReference type="Pfam" id="PF06938">
    <property type="entry name" value="DUF1285_N"/>
    <property type="match status" value="1"/>
</dbReference>
<dbReference type="InterPro" id="IPR023361">
    <property type="entry name" value="DUF1285_beta_roll_sf"/>
</dbReference>